<keyword evidence="3 7" id="KW-0479">Metal-binding</keyword>
<dbReference type="EC" id="1.4.3.-" evidence="7"/>
<dbReference type="STRING" id="254877.A0A1V6SYH6"/>
<dbReference type="GO" id="GO:0048038">
    <property type="term" value="F:quinone binding"/>
    <property type="evidence" value="ECO:0007669"/>
    <property type="project" value="InterPro"/>
</dbReference>
<name>A0A1V6SYH6_9EURO</name>
<evidence type="ECO:0000313" key="10">
    <source>
        <dbReference type="Proteomes" id="UP000191342"/>
    </source>
</evidence>
<comment type="cofactor">
    <cofactor evidence="1">
        <name>Cu cation</name>
        <dbReference type="ChEBI" id="CHEBI:23378"/>
    </cofactor>
</comment>
<reference evidence="10" key="1">
    <citation type="journal article" date="2017" name="Nat. Microbiol.">
        <title>Global analysis of biosynthetic gene clusters reveals vast potential of secondary metabolite production in Penicillium species.</title>
        <authorList>
            <person name="Nielsen J.C."/>
            <person name="Grijseels S."/>
            <person name="Prigent S."/>
            <person name="Ji B."/>
            <person name="Dainat J."/>
            <person name="Nielsen K.F."/>
            <person name="Frisvad J.C."/>
            <person name="Workman M."/>
            <person name="Nielsen J."/>
        </authorList>
    </citation>
    <scope>NUCLEOTIDE SEQUENCE [LARGE SCALE GENOMIC DNA]</scope>
    <source>
        <strain evidence="10">IBT 14082</strain>
    </source>
</reference>
<evidence type="ECO:0000256" key="7">
    <source>
        <dbReference type="RuleBase" id="RU000672"/>
    </source>
</evidence>
<dbReference type="OrthoDB" id="5379943at2759"/>
<evidence type="ECO:0000256" key="6">
    <source>
        <dbReference type="ARBA" id="ARBA00023008"/>
    </source>
</evidence>
<dbReference type="SUPFAM" id="SSF49998">
    <property type="entry name" value="Amine oxidase catalytic domain"/>
    <property type="match status" value="1"/>
</dbReference>
<evidence type="ECO:0000256" key="2">
    <source>
        <dbReference type="ARBA" id="ARBA00007983"/>
    </source>
</evidence>
<dbReference type="Gene3D" id="2.70.98.20">
    <property type="entry name" value="Copper amine oxidase, catalytic domain"/>
    <property type="match status" value="1"/>
</dbReference>
<dbReference type="InterPro" id="IPR000269">
    <property type="entry name" value="Cu_amine_oxidase"/>
</dbReference>
<evidence type="ECO:0000256" key="4">
    <source>
        <dbReference type="ARBA" id="ARBA00022772"/>
    </source>
</evidence>
<dbReference type="GO" id="GO:0005507">
    <property type="term" value="F:copper ion binding"/>
    <property type="evidence" value="ECO:0007669"/>
    <property type="project" value="InterPro"/>
</dbReference>
<dbReference type="Pfam" id="PF01179">
    <property type="entry name" value="Cu_amine_oxid"/>
    <property type="match status" value="1"/>
</dbReference>
<keyword evidence="6 7" id="KW-0186">Copper</keyword>
<dbReference type="SUPFAM" id="SSF54416">
    <property type="entry name" value="Amine oxidase N-terminal region"/>
    <property type="match status" value="2"/>
</dbReference>
<keyword evidence="5 7" id="KW-0560">Oxidoreductase</keyword>
<accession>A0A1V6SYH6</accession>
<comment type="similarity">
    <text evidence="2 7">Belongs to the copper/topaquinone oxidase family.</text>
</comment>
<protein>
    <recommendedName>
        <fullName evidence="7">Amine oxidase</fullName>
        <ecNumber evidence="7">1.4.3.-</ecNumber>
    </recommendedName>
</protein>
<proteinExistence type="inferred from homology"/>
<dbReference type="Gene3D" id="3.10.450.40">
    <property type="match status" value="2"/>
</dbReference>
<comment type="cofactor">
    <cofactor evidence="7">
        <name>Cu cation</name>
        <dbReference type="ChEBI" id="CHEBI:23378"/>
    </cofactor>
    <text evidence="7">Contains 1 topaquinone per subunit.</text>
</comment>
<evidence type="ECO:0000256" key="5">
    <source>
        <dbReference type="ARBA" id="ARBA00023002"/>
    </source>
</evidence>
<keyword evidence="10" id="KW-1185">Reference proteome</keyword>
<dbReference type="Proteomes" id="UP000191342">
    <property type="component" value="Unassembled WGS sequence"/>
</dbReference>
<sequence>MPSPHSFDLITAGEIQLGVQILQKTFTNVPLRYKRVDIQEPIKKEVVPYIEAERLSKASSSKAISPSIALFHRLDDGSFDKALFNGDRRTIIYAKQLPKHVPGPVDLDEREEIEKLCLEHSAVKEEIKKMKLPSGVTVCAENGFPCRFSPAFHGVFRKLIRIDYLPTGLDHTVVETQPWKPLKTVQYAYALLDKSIRQDLKPYIVQQPQGASSSTEENLVSWQKWKFRVGFNSCEGLVIHNVTYDGRNTFYRLSLSGMTVSYGDPPAPYQRKQAFDMGDVGFGTTADQLPLGCDCLGVIKYFGAHTVDSADQGWQRQTTSNCGFADRPRHQGFKNTVFYEDNIPLPASKENPYGVGYVAEKSVLKTSGSAETSVYADVFDRIN</sequence>
<keyword evidence="4 7" id="KW-0801">TPQ</keyword>
<dbReference type="InterPro" id="IPR015798">
    <property type="entry name" value="Cu_amine_oxidase_C"/>
</dbReference>
<gene>
    <name evidence="9" type="ORF">PENFLA_c020G00182</name>
</gene>
<feature type="domain" description="Copper amine oxidase catalytic" evidence="8">
    <location>
        <begin position="205"/>
        <end position="314"/>
    </location>
</feature>
<organism evidence="9 10">
    <name type="scientific">Penicillium flavigenum</name>
    <dbReference type="NCBI Taxonomy" id="254877"/>
    <lineage>
        <taxon>Eukaryota</taxon>
        <taxon>Fungi</taxon>
        <taxon>Dikarya</taxon>
        <taxon>Ascomycota</taxon>
        <taxon>Pezizomycotina</taxon>
        <taxon>Eurotiomycetes</taxon>
        <taxon>Eurotiomycetidae</taxon>
        <taxon>Eurotiales</taxon>
        <taxon>Aspergillaceae</taxon>
        <taxon>Penicillium</taxon>
    </lineage>
</organism>
<evidence type="ECO:0000256" key="1">
    <source>
        <dbReference type="ARBA" id="ARBA00001935"/>
    </source>
</evidence>
<evidence type="ECO:0000313" key="9">
    <source>
        <dbReference type="EMBL" id="OQE18834.1"/>
    </source>
</evidence>
<evidence type="ECO:0000256" key="3">
    <source>
        <dbReference type="ARBA" id="ARBA00022723"/>
    </source>
</evidence>
<dbReference type="InterPro" id="IPR016182">
    <property type="entry name" value="Cu_amine_oxidase_N-reg"/>
</dbReference>
<dbReference type="GO" id="GO:0008131">
    <property type="term" value="F:primary methylamine oxidase activity"/>
    <property type="evidence" value="ECO:0007669"/>
    <property type="project" value="InterPro"/>
</dbReference>
<dbReference type="GO" id="GO:0009308">
    <property type="term" value="P:amine metabolic process"/>
    <property type="evidence" value="ECO:0007669"/>
    <property type="project" value="UniProtKB-UniRule"/>
</dbReference>
<dbReference type="AlphaFoldDB" id="A0A1V6SYH6"/>
<dbReference type="PANTHER" id="PTHR10638:SF33">
    <property type="entry name" value="AMINE OXIDASE"/>
    <property type="match status" value="1"/>
</dbReference>
<comment type="PTM">
    <text evidence="7">Topaquinone (TPQ) is generated by copper-dependent autoxidation of a specific tyrosyl residue.</text>
</comment>
<dbReference type="InterPro" id="IPR036460">
    <property type="entry name" value="Cu_amine_oxidase_C_sf"/>
</dbReference>
<evidence type="ECO:0000259" key="8">
    <source>
        <dbReference type="Pfam" id="PF01179"/>
    </source>
</evidence>
<dbReference type="PANTHER" id="PTHR10638">
    <property type="entry name" value="COPPER AMINE OXIDASE"/>
    <property type="match status" value="1"/>
</dbReference>
<dbReference type="EMBL" id="MLQL01000020">
    <property type="protein sequence ID" value="OQE18834.1"/>
    <property type="molecule type" value="Genomic_DNA"/>
</dbReference>
<comment type="caution">
    <text evidence="9">The sequence shown here is derived from an EMBL/GenBank/DDBJ whole genome shotgun (WGS) entry which is preliminary data.</text>
</comment>